<dbReference type="InterPro" id="IPR036909">
    <property type="entry name" value="Cyt_c-like_dom_sf"/>
</dbReference>
<evidence type="ECO:0000256" key="2">
    <source>
        <dbReference type="ARBA" id="ARBA00022723"/>
    </source>
</evidence>
<evidence type="ECO:0000256" key="1">
    <source>
        <dbReference type="ARBA" id="ARBA00022617"/>
    </source>
</evidence>
<keyword evidence="1 4" id="KW-0349">Heme</keyword>
<gene>
    <name evidence="7" type="ORF">MAA8898_04494</name>
</gene>
<keyword evidence="5" id="KW-0812">Transmembrane</keyword>
<evidence type="ECO:0000313" key="7">
    <source>
        <dbReference type="EMBL" id="SMX49906.1"/>
    </source>
</evidence>
<feature type="domain" description="Cytochrome c" evidence="6">
    <location>
        <begin position="76"/>
        <end position="162"/>
    </location>
</feature>
<evidence type="ECO:0000256" key="4">
    <source>
        <dbReference type="PROSITE-ProRule" id="PRU00433"/>
    </source>
</evidence>
<organism evidence="7 8">
    <name type="scientific">Maliponia aquimaris</name>
    <dbReference type="NCBI Taxonomy" id="1673631"/>
    <lineage>
        <taxon>Bacteria</taxon>
        <taxon>Pseudomonadati</taxon>
        <taxon>Pseudomonadota</taxon>
        <taxon>Alphaproteobacteria</taxon>
        <taxon>Rhodobacterales</taxon>
        <taxon>Paracoccaceae</taxon>
        <taxon>Maliponia</taxon>
    </lineage>
</organism>
<dbReference type="Gene3D" id="1.10.760.10">
    <property type="entry name" value="Cytochrome c-like domain"/>
    <property type="match status" value="1"/>
</dbReference>
<evidence type="ECO:0000259" key="6">
    <source>
        <dbReference type="PROSITE" id="PS51007"/>
    </source>
</evidence>
<keyword evidence="8" id="KW-1185">Reference proteome</keyword>
<feature type="transmembrane region" description="Helical" evidence="5">
    <location>
        <begin position="29"/>
        <end position="47"/>
    </location>
</feature>
<evidence type="ECO:0000313" key="8">
    <source>
        <dbReference type="Proteomes" id="UP000207598"/>
    </source>
</evidence>
<keyword evidence="2 4" id="KW-0479">Metal-binding</keyword>
<dbReference type="Proteomes" id="UP000207598">
    <property type="component" value="Unassembled WGS sequence"/>
</dbReference>
<dbReference type="PROSITE" id="PS51007">
    <property type="entry name" value="CYTC"/>
    <property type="match status" value="1"/>
</dbReference>
<protein>
    <submittedName>
        <fullName evidence="7">Cytochrome c</fullName>
    </submittedName>
</protein>
<dbReference type="GO" id="GO:0009055">
    <property type="term" value="F:electron transfer activity"/>
    <property type="evidence" value="ECO:0007669"/>
    <property type="project" value="InterPro"/>
</dbReference>
<evidence type="ECO:0000256" key="5">
    <source>
        <dbReference type="SAM" id="Phobius"/>
    </source>
</evidence>
<sequence length="168" mass="18003">MRTAGLRLVTVHRRGLHVRAIKDFRMNKILLAGAVAVFAAAAGYLYTSRTGPDLAAPDTVPGGAIVTVALPETLTDQERMGKTAFEAVCAACHGENAAGKQGFGPPLVHRIYEPSHHADMAFHLAAERGVRAHHWTFGDMPPQPGLTRADVTAIVAYVRTLQRANGIM</sequence>
<dbReference type="GO" id="GO:0020037">
    <property type="term" value="F:heme binding"/>
    <property type="evidence" value="ECO:0007669"/>
    <property type="project" value="InterPro"/>
</dbReference>
<proteinExistence type="predicted"/>
<dbReference type="AlphaFoldDB" id="A0A238L6G8"/>
<reference evidence="7 8" key="1">
    <citation type="submission" date="2017-05" db="EMBL/GenBank/DDBJ databases">
        <authorList>
            <person name="Song R."/>
            <person name="Chenine A.L."/>
            <person name="Ruprecht R.M."/>
        </authorList>
    </citation>
    <scope>NUCLEOTIDE SEQUENCE [LARGE SCALE GENOMIC DNA]</scope>
    <source>
        <strain evidence="7 8">CECT 8898</strain>
    </source>
</reference>
<dbReference type="InterPro" id="IPR009056">
    <property type="entry name" value="Cyt_c-like_dom"/>
</dbReference>
<dbReference type="GO" id="GO:0046872">
    <property type="term" value="F:metal ion binding"/>
    <property type="evidence" value="ECO:0007669"/>
    <property type="project" value="UniProtKB-KW"/>
</dbReference>
<dbReference type="EMBL" id="FXYF01000018">
    <property type="protein sequence ID" value="SMX49906.1"/>
    <property type="molecule type" value="Genomic_DNA"/>
</dbReference>
<name>A0A238L6G8_9RHOB</name>
<evidence type="ECO:0000256" key="3">
    <source>
        <dbReference type="ARBA" id="ARBA00023004"/>
    </source>
</evidence>
<keyword evidence="5" id="KW-0472">Membrane</keyword>
<keyword evidence="3 4" id="KW-0408">Iron</keyword>
<dbReference type="SUPFAM" id="SSF46626">
    <property type="entry name" value="Cytochrome c"/>
    <property type="match status" value="1"/>
</dbReference>
<dbReference type="Pfam" id="PF00034">
    <property type="entry name" value="Cytochrom_C"/>
    <property type="match status" value="1"/>
</dbReference>
<keyword evidence="5" id="KW-1133">Transmembrane helix</keyword>
<accession>A0A238L6G8</accession>